<keyword evidence="1" id="KW-0175">Coiled coil</keyword>
<evidence type="ECO:0000256" key="1">
    <source>
        <dbReference type="SAM" id="Coils"/>
    </source>
</evidence>
<dbReference type="AlphaFoldDB" id="A0A0F9JLG3"/>
<proteinExistence type="predicted"/>
<evidence type="ECO:0000313" key="2">
    <source>
        <dbReference type="EMBL" id="KKM06561.1"/>
    </source>
</evidence>
<protein>
    <submittedName>
        <fullName evidence="2">Uncharacterized protein</fullName>
    </submittedName>
</protein>
<dbReference type="EMBL" id="LAZR01015964">
    <property type="protein sequence ID" value="KKM06561.1"/>
    <property type="molecule type" value="Genomic_DNA"/>
</dbReference>
<comment type="caution">
    <text evidence="2">The sequence shown here is derived from an EMBL/GenBank/DDBJ whole genome shotgun (WGS) entry which is preliminary data.</text>
</comment>
<reference evidence="2" key="1">
    <citation type="journal article" date="2015" name="Nature">
        <title>Complex archaea that bridge the gap between prokaryotes and eukaryotes.</title>
        <authorList>
            <person name="Spang A."/>
            <person name="Saw J.H."/>
            <person name="Jorgensen S.L."/>
            <person name="Zaremba-Niedzwiedzka K."/>
            <person name="Martijn J."/>
            <person name="Lind A.E."/>
            <person name="van Eijk R."/>
            <person name="Schleper C."/>
            <person name="Guy L."/>
            <person name="Ettema T.J."/>
        </authorList>
    </citation>
    <scope>NUCLEOTIDE SEQUENCE</scope>
</reference>
<sequence>MPNGNDHYEHKPTSVELAQEAEDEIKRFVKENLRLIEKLKKLEKENDDLRKLLITKALDSVK</sequence>
<organism evidence="2">
    <name type="scientific">marine sediment metagenome</name>
    <dbReference type="NCBI Taxonomy" id="412755"/>
    <lineage>
        <taxon>unclassified sequences</taxon>
        <taxon>metagenomes</taxon>
        <taxon>ecological metagenomes</taxon>
    </lineage>
</organism>
<gene>
    <name evidence="2" type="ORF">LCGC14_1742780</name>
</gene>
<name>A0A0F9JLG3_9ZZZZ</name>
<feature type="coiled-coil region" evidence="1">
    <location>
        <begin position="18"/>
        <end position="59"/>
    </location>
</feature>
<accession>A0A0F9JLG3</accession>